<accession>A0A6C0Y4M8</accession>
<feature type="transmembrane region" description="Helical" evidence="1">
    <location>
        <begin position="580"/>
        <end position="598"/>
    </location>
</feature>
<dbReference type="SUPFAM" id="SSF51126">
    <property type="entry name" value="Pectin lyase-like"/>
    <property type="match status" value="1"/>
</dbReference>
<dbReference type="NCBIfam" id="TIGR04214">
    <property type="entry name" value="CSLREA_Nterm"/>
    <property type="match status" value="1"/>
</dbReference>
<keyword evidence="1" id="KW-0812">Transmembrane</keyword>
<dbReference type="NCBIfam" id="NF041518">
    <property type="entry name" value="choice_anch_Q"/>
    <property type="match status" value="1"/>
</dbReference>
<keyword evidence="1" id="KW-1133">Transmembrane helix</keyword>
<dbReference type="NCBIfam" id="TIGR04212">
    <property type="entry name" value="GlyGly_RbtA"/>
    <property type="match status" value="1"/>
</dbReference>
<dbReference type="RefSeq" id="WP_163145981.1">
    <property type="nucleotide sequence ID" value="NZ_CP044455.1"/>
</dbReference>
<evidence type="ECO:0000256" key="1">
    <source>
        <dbReference type="SAM" id="Phobius"/>
    </source>
</evidence>
<dbReference type="InterPro" id="IPR026457">
    <property type="entry name" value="CSLREA_Nterm"/>
</dbReference>
<dbReference type="InterPro" id="IPR059226">
    <property type="entry name" value="Choice_anch_Q_dom"/>
</dbReference>
<gene>
    <name evidence="2" type="primary">rbtA</name>
    <name evidence="2" type="ORF">FSC09_09890</name>
</gene>
<name>A0A6C0Y4M8_9GAMM</name>
<reference evidence="2 3" key="1">
    <citation type="submission" date="2019-09" db="EMBL/GenBank/DDBJ databases">
        <title>Non-baumannii Acinetobacter spp. carrying blaNDM-1 isolated in China.</title>
        <authorList>
            <person name="Cui C."/>
            <person name="Chen C."/>
            <person name="Sun J."/>
            <person name="Liu Y."/>
        </authorList>
    </citation>
    <scope>NUCLEOTIDE SEQUENCE [LARGE SCALE GENOMIC DNA]</scope>
    <source>
        <strain evidence="2 3">B18</strain>
    </source>
</reference>
<keyword evidence="1" id="KW-0472">Membrane</keyword>
<evidence type="ECO:0000313" key="3">
    <source>
        <dbReference type="Proteomes" id="UP000503440"/>
    </source>
</evidence>
<dbReference type="AlphaFoldDB" id="A0A6C0Y4M8"/>
<dbReference type="InterPro" id="IPR011050">
    <property type="entry name" value="Pectin_lyase_fold/virulence"/>
</dbReference>
<dbReference type="EMBL" id="CP044455">
    <property type="protein sequence ID" value="QIC70705.1"/>
    <property type="molecule type" value="Genomic_DNA"/>
</dbReference>
<dbReference type="Proteomes" id="UP000503440">
    <property type="component" value="Chromosome"/>
</dbReference>
<protein>
    <submittedName>
        <fullName evidence="2">Rhombotarget A</fullName>
    </submittedName>
</protein>
<organism evidence="2 3">
    <name type="scientific">Acinetobacter indicus</name>
    <dbReference type="NCBI Taxonomy" id="756892"/>
    <lineage>
        <taxon>Bacteria</taxon>
        <taxon>Pseudomonadati</taxon>
        <taxon>Pseudomonadota</taxon>
        <taxon>Gammaproteobacteria</taxon>
        <taxon>Moraxellales</taxon>
        <taxon>Moraxellaceae</taxon>
        <taxon>Acinetobacter</taxon>
    </lineage>
</organism>
<sequence>MLKRSIGIGMLFIVGHAYSSNIVVTITEDIQANDKECSLREAVEYINLGLPEEGHNGCGGENSSNVILLEKHAVYKLNQQLKITQPLSIKTTYDTGLKENNIKGLNNAIIEMAGNERIFHIESSDDKRIQVNLSEVSLQGCGSDSCRPNQGGLILNHEYLVLDYVKLSQGRANQGGAIYNLAEERENIAPAFIEIKNSLIQHNHATEGGAIYSRLPSFRIYAAVFSDNKTSDLASANLYTQLPTEDVENLKLLAAANTISSTTFNRNEGYVLNLRDNIGVNNVTLMGNSAGVRLEAPAGKGYIANSILLANPHPVTAQSANCSKEAADQSVLQNNLVSEECGTGDANYPNQIWQGSHIFSGNILEGACKVLSEDKDALFCPYQVKEEQFLGYIRPRILLNYQALADSPIVNKGYAQVGTTEQVTCASADQRGVNRASDNTLCDRGAIEITVPDASGLIGRDILAGEIAEMSVSDLIGDSDLVPAEFCDSLFSSNPTGKAWQAGCVQIEQTQTSSKGQLTIDEQGKIIYTPDSAWHGADVFKIKLVTSSTRFNTTKPYVEIRVQVIQAPENHMDSDKIKTSGGAVAGYGVLMLMLLAAWRRKK</sequence>
<proteinExistence type="predicted"/>
<evidence type="ECO:0000313" key="2">
    <source>
        <dbReference type="EMBL" id="QIC70705.1"/>
    </source>
</evidence>
<dbReference type="InterPro" id="IPR026454">
    <property type="entry name" value="Rhombotarget_A"/>
</dbReference>